<dbReference type="InterPro" id="IPR044855">
    <property type="entry name" value="CoA-Trfase_III_dom3_sf"/>
</dbReference>
<dbReference type="RefSeq" id="WP_377030507.1">
    <property type="nucleotide sequence ID" value="NZ_JBHOMY010000058.1"/>
</dbReference>
<dbReference type="InterPro" id="IPR003673">
    <property type="entry name" value="CoA-Trfase_fam_III"/>
</dbReference>
<dbReference type="Gene3D" id="3.40.50.10540">
    <property type="entry name" value="Crotonobetainyl-coa:carnitine coa-transferase, domain 1"/>
    <property type="match status" value="1"/>
</dbReference>
<comment type="caution">
    <text evidence="2">The sequence shown here is derived from an EMBL/GenBank/DDBJ whole genome shotgun (WGS) entry which is preliminary data.</text>
</comment>
<reference evidence="2 3" key="1">
    <citation type="submission" date="2024-09" db="EMBL/GenBank/DDBJ databases">
        <title>Nodulacao em especies de Leguminosae Basais da Amazonia e Caracterizacao dos Rizobios e Bacterias Associadas aos Nodulos.</title>
        <authorList>
            <person name="Jambeiro I.C.A."/>
            <person name="Lopes I.S."/>
            <person name="Aguiar E.R.G.R."/>
            <person name="Santos A.F.J."/>
            <person name="Dos Santos J.M.F."/>
            <person name="Gross E."/>
        </authorList>
    </citation>
    <scope>NUCLEOTIDE SEQUENCE [LARGE SCALE GENOMIC DNA]</scope>
    <source>
        <strain evidence="2 3">BRUESC1165</strain>
    </source>
</reference>
<evidence type="ECO:0000313" key="2">
    <source>
        <dbReference type="EMBL" id="MFC1458599.1"/>
    </source>
</evidence>
<name>A0ABV6YBH4_9HYPH</name>
<keyword evidence="3" id="KW-1185">Reference proteome</keyword>
<sequence length="399" mass="43626">MLEDMKVLSFTHFVQGPAAAQYLADMGADVIKVEPLNGAFERSYGADDVFVDGLSATFFSVNRNTRSISVDLKSERGKEVIFSLIRDADVLLENYRGGVLERLGFGYEAIKAVKPDIIYASASGWGSSGPMAEMPGQDLLIQARCGLIAITGNRETAPTVPGAPIVDQHAAALMAMAINAAYIKKLKTGQGTRIESNLLNAGLDLQTESFAGYYSGNRTSDRFRRDPRLASWFLPAPYGVYQLADCHAVISLGGEVGRFAEAIGNPELVALSADRMANRDAITKILGEELKNWTYERLDRTLAPLSMWYEKVQDYDAIRKDPQVLHNQCIQQFDVGKGVGTVLAHPIRYDGAAPEFRRLPIEIGCDTREVLQGAGWSEDAITSLAREGIVNLGLRRETA</sequence>
<dbReference type="GO" id="GO:0016740">
    <property type="term" value="F:transferase activity"/>
    <property type="evidence" value="ECO:0007669"/>
    <property type="project" value="UniProtKB-KW"/>
</dbReference>
<organism evidence="2 3">
    <name type="scientific">Microvirga arabica</name>
    <dbReference type="NCBI Taxonomy" id="1128671"/>
    <lineage>
        <taxon>Bacteria</taxon>
        <taxon>Pseudomonadati</taxon>
        <taxon>Pseudomonadota</taxon>
        <taxon>Alphaproteobacteria</taxon>
        <taxon>Hyphomicrobiales</taxon>
        <taxon>Methylobacteriaceae</taxon>
        <taxon>Microvirga</taxon>
    </lineage>
</organism>
<dbReference type="InterPro" id="IPR023606">
    <property type="entry name" value="CoA-Trfase_III_dom_1_sf"/>
</dbReference>
<dbReference type="Proteomes" id="UP001593940">
    <property type="component" value="Unassembled WGS sequence"/>
</dbReference>
<proteinExistence type="predicted"/>
<dbReference type="InterPro" id="IPR050483">
    <property type="entry name" value="CoA-transferase_III_domain"/>
</dbReference>
<keyword evidence="1 2" id="KW-0808">Transferase</keyword>
<gene>
    <name evidence="2" type="ORF">ACETIH_18205</name>
</gene>
<dbReference type="SUPFAM" id="SSF89796">
    <property type="entry name" value="CoA-transferase family III (CaiB/BaiF)"/>
    <property type="match status" value="1"/>
</dbReference>
<protein>
    <submittedName>
        <fullName evidence="2">CaiB/BaiF CoA transferase family protein</fullName>
    </submittedName>
</protein>
<dbReference type="Gene3D" id="3.30.1540.10">
    <property type="entry name" value="formyl-coa transferase, domain 3"/>
    <property type="match status" value="1"/>
</dbReference>
<accession>A0ABV6YBH4</accession>
<dbReference type="PANTHER" id="PTHR48207">
    <property type="entry name" value="SUCCINATE--HYDROXYMETHYLGLUTARATE COA-TRANSFERASE"/>
    <property type="match status" value="1"/>
</dbReference>
<dbReference type="PANTHER" id="PTHR48207:SF4">
    <property type="entry name" value="BLL6097 PROTEIN"/>
    <property type="match status" value="1"/>
</dbReference>
<evidence type="ECO:0000256" key="1">
    <source>
        <dbReference type="ARBA" id="ARBA00022679"/>
    </source>
</evidence>
<dbReference type="EMBL" id="JBHOMY010000058">
    <property type="protein sequence ID" value="MFC1458599.1"/>
    <property type="molecule type" value="Genomic_DNA"/>
</dbReference>
<evidence type="ECO:0000313" key="3">
    <source>
        <dbReference type="Proteomes" id="UP001593940"/>
    </source>
</evidence>
<dbReference type="Pfam" id="PF02515">
    <property type="entry name" value="CoA_transf_3"/>
    <property type="match status" value="1"/>
</dbReference>